<organism evidence="7 8">
    <name type="scientific">Geranomyces variabilis</name>
    <dbReference type="NCBI Taxonomy" id="109894"/>
    <lineage>
        <taxon>Eukaryota</taxon>
        <taxon>Fungi</taxon>
        <taxon>Fungi incertae sedis</taxon>
        <taxon>Chytridiomycota</taxon>
        <taxon>Chytridiomycota incertae sedis</taxon>
        <taxon>Chytridiomycetes</taxon>
        <taxon>Spizellomycetales</taxon>
        <taxon>Powellomycetaceae</taxon>
        <taxon>Geranomyces</taxon>
    </lineage>
</organism>
<dbReference type="GO" id="GO:0016887">
    <property type="term" value="F:ATP hydrolysis activity"/>
    <property type="evidence" value="ECO:0007669"/>
    <property type="project" value="InterPro"/>
</dbReference>
<name>A0AAD5TGT1_9FUNG</name>
<dbReference type="PANTHER" id="PTHR19211:SF129">
    <property type="entry name" value="ABC TRANSPORTER ATP-BINDING PROTEIN"/>
    <property type="match status" value="1"/>
</dbReference>
<dbReference type="InterPro" id="IPR003593">
    <property type="entry name" value="AAA+_ATPase"/>
</dbReference>
<evidence type="ECO:0000256" key="5">
    <source>
        <dbReference type="SAM" id="MobiDB-lite"/>
    </source>
</evidence>
<dbReference type="SUPFAM" id="SSF52540">
    <property type="entry name" value="P-loop containing nucleoside triphosphate hydrolases"/>
    <property type="match status" value="2"/>
</dbReference>
<feature type="coiled-coil region" evidence="4">
    <location>
        <begin position="462"/>
        <end position="490"/>
    </location>
</feature>
<dbReference type="InterPro" id="IPR003439">
    <property type="entry name" value="ABC_transporter-like_ATP-bd"/>
</dbReference>
<comment type="caution">
    <text evidence="7">The sequence shown here is derived from an EMBL/GenBank/DDBJ whole genome shotgun (WGS) entry which is preliminary data.</text>
</comment>
<dbReference type="AlphaFoldDB" id="A0AAD5TGT1"/>
<dbReference type="PROSITE" id="PS00211">
    <property type="entry name" value="ABC_TRANSPORTER_1"/>
    <property type="match status" value="1"/>
</dbReference>
<reference evidence="7" key="1">
    <citation type="submission" date="2020-05" db="EMBL/GenBank/DDBJ databases">
        <title>Phylogenomic resolution of chytrid fungi.</title>
        <authorList>
            <person name="Stajich J.E."/>
            <person name="Amses K."/>
            <person name="Simmons R."/>
            <person name="Seto K."/>
            <person name="Myers J."/>
            <person name="Bonds A."/>
            <person name="Quandt C.A."/>
            <person name="Barry K."/>
            <person name="Liu P."/>
            <person name="Grigoriev I."/>
            <person name="Longcore J.E."/>
            <person name="James T.Y."/>
        </authorList>
    </citation>
    <scope>NUCLEOTIDE SEQUENCE</scope>
    <source>
        <strain evidence="7">JEL0379</strain>
    </source>
</reference>
<dbReference type="CDD" id="cd03221">
    <property type="entry name" value="ABCF_EF-3"/>
    <property type="match status" value="1"/>
</dbReference>
<feature type="domain" description="ABC transporter" evidence="6">
    <location>
        <begin position="151"/>
        <end position="468"/>
    </location>
</feature>
<dbReference type="Pfam" id="PF00005">
    <property type="entry name" value="ABC_tran"/>
    <property type="match status" value="2"/>
</dbReference>
<evidence type="ECO:0000313" key="7">
    <source>
        <dbReference type="EMBL" id="KAJ3175870.1"/>
    </source>
</evidence>
<feature type="domain" description="ABC transporter" evidence="6">
    <location>
        <begin position="561"/>
        <end position="787"/>
    </location>
</feature>
<evidence type="ECO:0000259" key="6">
    <source>
        <dbReference type="PROSITE" id="PS50893"/>
    </source>
</evidence>
<evidence type="ECO:0000256" key="2">
    <source>
        <dbReference type="ARBA" id="ARBA00022741"/>
    </source>
</evidence>
<dbReference type="PROSITE" id="PS50893">
    <property type="entry name" value="ABC_TRANSPORTER_2"/>
    <property type="match status" value="2"/>
</dbReference>
<dbReference type="Proteomes" id="UP001212152">
    <property type="component" value="Unassembled WGS sequence"/>
</dbReference>
<dbReference type="InterPro" id="IPR017871">
    <property type="entry name" value="ABC_transporter-like_CS"/>
</dbReference>
<proteinExistence type="predicted"/>
<dbReference type="InterPro" id="IPR050611">
    <property type="entry name" value="ABCF"/>
</dbReference>
<keyword evidence="2" id="KW-0547">Nucleotide-binding</keyword>
<dbReference type="Gene3D" id="3.40.50.300">
    <property type="entry name" value="P-loop containing nucleotide triphosphate hydrolases"/>
    <property type="match status" value="2"/>
</dbReference>
<sequence length="787" mass="84629">MLSMADPLALLTAIPEGTLDEDTIAYLSEAAADTPDVGEFSDLLSGFLSDAGWSDDQVAALLAPCGGPDGADARQVREEGQDDDGPRKLDVVGKLGGDDEPPTPTTRRGEVPPPPEPASESLSAPPASIITATSQVSRFHKATVETLSNDIDLNQVNLAVGDKTLLSDAHLRLFHNGRYGLIGANGVGKSTLLMALGKKQITGFPENIHILYVEQLEGADMSQSVIKTVLDADTEASELRTNVNTLQDALDSAAAETVALALRDVRMRQLRAEEAKAGKIAAERSGARGLEARKQLKKAEAAVEELARRQAQPPTAPELADATVDAQQVLADLFAQMELRDDAAAESSARSILTGLGFSTSWQDGPMSNLSGGWRIRVALASALHIAPDVLLLDEPTNHLDMPAIIWLQNYLACLENTTIVCVSHDRAFLNAVAEEIIVFRHEKLTYHTGTFSEYLKNQEDVALYKERMADAIERKRAAAEKSIAAQKVRARRSGDDKKIAQAASKERKLNERMGVEVNHKGHRFKLNRDRQGYHEKVRGEVDLDMPDPPVSWYLPQPNPLRQAGAIIAAERASCGYAPGRPVVTGVTLNVSQRARIGIVGANGSGKTTVIQTLVGTLSPLSGVITPHANARIAHFAQHNVDEIRRPTTSTPHPLALLIAAQPGTKEQDARAHLGRYGIKSATATTPLRALSGGQAVRVAFALATFGPIAPHLMVLDEPTNHLDFATTEALVKAIEGYEGALVVVSHDQSFLERVADEVYLVKDAGMRRLEGGLKEYVNTCARDVGL</sequence>
<dbReference type="SMART" id="SM00382">
    <property type="entry name" value="AAA"/>
    <property type="match status" value="2"/>
</dbReference>
<protein>
    <recommendedName>
        <fullName evidence="6">ABC transporter domain-containing protein</fullName>
    </recommendedName>
</protein>
<evidence type="ECO:0000256" key="4">
    <source>
        <dbReference type="SAM" id="Coils"/>
    </source>
</evidence>
<keyword evidence="1" id="KW-0677">Repeat</keyword>
<dbReference type="GO" id="GO:0005524">
    <property type="term" value="F:ATP binding"/>
    <property type="evidence" value="ECO:0007669"/>
    <property type="project" value="UniProtKB-KW"/>
</dbReference>
<evidence type="ECO:0000256" key="1">
    <source>
        <dbReference type="ARBA" id="ARBA00022737"/>
    </source>
</evidence>
<dbReference type="EMBL" id="JADGJQ010000047">
    <property type="protein sequence ID" value="KAJ3175870.1"/>
    <property type="molecule type" value="Genomic_DNA"/>
</dbReference>
<keyword evidence="8" id="KW-1185">Reference proteome</keyword>
<feature type="compositionally biased region" description="Basic and acidic residues" evidence="5">
    <location>
        <begin position="71"/>
        <end position="91"/>
    </location>
</feature>
<dbReference type="PANTHER" id="PTHR19211">
    <property type="entry name" value="ATP-BINDING TRANSPORT PROTEIN-RELATED"/>
    <property type="match status" value="1"/>
</dbReference>
<evidence type="ECO:0000256" key="3">
    <source>
        <dbReference type="ARBA" id="ARBA00022840"/>
    </source>
</evidence>
<dbReference type="InterPro" id="IPR027417">
    <property type="entry name" value="P-loop_NTPase"/>
</dbReference>
<keyword evidence="3" id="KW-0067">ATP-binding</keyword>
<evidence type="ECO:0000313" key="8">
    <source>
        <dbReference type="Proteomes" id="UP001212152"/>
    </source>
</evidence>
<accession>A0AAD5TGT1</accession>
<keyword evidence="4" id="KW-0175">Coiled coil</keyword>
<gene>
    <name evidence="7" type="ORF">HDU87_005698</name>
</gene>
<feature type="region of interest" description="Disordered" evidence="5">
    <location>
        <begin position="65"/>
        <end position="125"/>
    </location>
</feature>